<sequence length="47" mass="5495">MPRTKRPCPGRQWRYWALGWEGMPMKKAIAESKVCLRAITIYCALIL</sequence>
<evidence type="ECO:0000313" key="1">
    <source>
        <dbReference type="EMBL" id="SVD76603.1"/>
    </source>
</evidence>
<accession>A0A382Y041</accession>
<protein>
    <submittedName>
        <fullName evidence="1">Uncharacterized protein</fullName>
    </submittedName>
</protein>
<proteinExistence type="predicted"/>
<reference evidence="1" key="1">
    <citation type="submission" date="2018-05" db="EMBL/GenBank/DDBJ databases">
        <authorList>
            <person name="Lanie J.A."/>
            <person name="Ng W.-L."/>
            <person name="Kazmierczak K.M."/>
            <person name="Andrzejewski T.M."/>
            <person name="Davidsen T.M."/>
            <person name="Wayne K.J."/>
            <person name="Tettelin H."/>
            <person name="Glass J.I."/>
            <person name="Rusch D."/>
            <person name="Podicherti R."/>
            <person name="Tsui H.-C.T."/>
            <person name="Winkler M.E."/>
        </authorList>
    </citation>
    <scope>NUCLEOTIDE SEQUENCE</scope>
</reference>
<dbReference type="AlphaFoldDB" id="A0A382Y041"/>
<gene>
    <name evidence="1" type="ORF">METZ01_LOCUS429457</name>
</gene>
<organism evidence="1">
    <name type="scientific">marine metagenome</name>
    <dbReference type="NCBI Taxonomy" id="408172"/>
    <lineage>
        <taxon>unclassified sequences</taxon>
        <taxon>metagenomes</taxon>
        <taxon>ecological metagenomes</taxon>
    </lineage>
</organism>
<name>A0A382Y041_9ZZZZ</name>
<feature type="non-terminal residue" evidence="1">
    <location>
        <position position="47"/>
    </location>
</feature>
<dbReference type="EMBL" id="UINC01171832">
    <property type="protein sequence ID" value="SVD76603.1"/>
    <property type="molecule type" value="Genomic_DNA"/>
</dbReference>